<organism evidence="1 2">
    <name type="scientific">Candidatus Blautia faecavium</name>
    <dbReference type="NCBI Taxonomy" id="2838487"/>
    <lineage>
        <taxon>Bacteria</taxon>
        <taxon>Bacillati</taxon>
        <taxon>Bacillota</taxon>
        <taxon>Clostridia</taxon>
        <taxon>Lachnospirales</taxon>
        <taxon>Lachnospiraceae</taxon>
        <taxon>Blautia</taxon>
    </lineage>
</organism>
<proteinExistence type="predicted"/>
<dbReference type="EMBL" id="DWYZ01000198">
    <property type="protein sequence ID" value="HJB29191.1"/>
    <property type="molecule type" value="Genomic_DNA"/>
</dbReference>
<gene>
    <name evidence="1" type="ORF">IAA06_10430</name>
</gene>
<evidence type="ECO:0000313" key="1">
    <source>
        <dbReference type="EMBL" id="HJB29191.1"/>
    </source>
</evidence>
<evidence type="ECO:0000313" key="2">
    <source>
        <dbReference type="Proteomes" id="UP000823842"/>
    </source>
</evidence>
<comment type="caution">
    <text evidence="1">The sequence shown here is derived from an EMBL/GenBank/DDBJ whole genome shotgun (WGS) entry which is preliminary data.</text>
</comment>
<sequence>MAGDAYDLIQVMTNTKELKHLKPKMQKEGGKFDMSKAIDTMVQEGRKAGRKAGLEAGRKAGLEAGRNTMNILIQKLMQDNRQEELLQSTRDPALQMKLLKEYSIKE</sequence>
<dbReference type="AlphaFoldDB" id="A0A9D2RWX9"/>
<name>A0A9D2RWX9_9FIRM</name>
<dbReference type="Proteomes" id="UP000823842">
    <property type="component" value="Unassembled WGS sequence"/>
</dbReference>
<accession>A0A9D2RWX9</accession>
<reference evidence="1" key="2">
    <citation type="submission" date="2021-04" db="EMBL/GenBank/DDBJ databases">
        <authorList>
            <person name="Gilroy R."/>
        </authorList>
    </citation>
    <scope>NUCLEOTIDE SEQUENCE</scope>
    <source>
        <strain evidence="1">ChiSjej1B19-5720</strain>
    </source>
</reference>
<reference evidence="1" key="1">
    <citation type="journal article" date="2021" name="PeerJ">
        <title>Extensive microbial diversity within the chicken gut microbiome revealed by metagenomics and culture.</title>
        <authorList>
            <person name="Gilroy R."/>
            <person name="Ravi A."/>
            <person name="Getino M."/>
            <person name="Pursley I."/>
            <person name="Horton D.L."/>
            <person name="Alikhan N.F."/>
            <person name="Baker D."/>
            <person name="Gharbi K."/>
            <person name="Hall N."/>
            <person name="Watson M."/>
            <person name="Adriaenssens E.M."/>
            <person name="Foster-Nyarko E."/>
            <person name="Jarju S."/>
            <person name="Secka A."/>
            <person name="Antonio M."/>
            <person name="Oren A."/>
            <person name="Chaudhuri R.R."/>
            <person name="La Ragione R."/>
            <person name="Hildebrand F."/>
            <person name="Pallen M.J."/>
        </authorList>
    </citation>
    <scope>NUCLEOTIDE SEQUENCE</scope>
    <source>
        <strain evidence="1">ChiSjej1B19-5720</strain>
    </source>
</reference>
<protein>
    <submittedName>
        <fullName evidence="1">Uncharacterized protein</fullName>
    </submittedName>
</protein>